<comment type="caution">
    <text evidence="6">The sequence shown here is derived from an EMBL/GenBank/DDBJ whole genome shotgun (WGS) entry which is preliminary data.</text>
</comment>
<dbReference type="AlphaFoldDB" id="A0AAV8W3Z0"/>
<evidence type="ECO:0000259" key="5">
    <source>
        <dbReference type="SMART" id="SM00226"/>
    </source>
</evidence>
<evidence type="ECO:0000313" key="7">
    <source>
        <dbReference type="Proteomes" id="UP001159042"/>
    </source>
</evidence>
<dbReference type="PRINTS" id="PR00719">
    <property type="entry name" value="LMWPTPASE"/>
</dbReference>
<organism evidence="6 7">
    <name type="scientific">Exocentrus adspersus</name>
    <dbReference type="NCBI Taxonomy" id="1586481"/>
    <lineage>
        <taxon>Eukaryota</taxon>
        <taxon>Metazoa</taxon>
        <taxon>Ecdysozoa</taxon>
        <taxon>Arthropoda</taxon>
        <taxon>Hexapoda</taxon>
        <taxon>Insecta</taxon>
        <taxon>Pterygota</taxon>
        <taxon>Neoptera</taxon>
        <taxon>Endopterygota</taxon>
        <taxon>Coleoptera</taxon>
        <taxon>Polyphaga</taxon>
        <taxon>Cucujiformia</taxon>
        <taxon>Chrysomeloidea</taxon>
        <taxon>Cerambycidae</taxon>
        <taxon>Lamiinae</taxon>
        <taxon>Acanthocinini</taxon>
        <taxon>Exocentrus</taxon>
    </lineage>
</organism>
<reference evidence="6 7" key="1">
    <citation type="journal article" date="2023" name="Insect Mol. Biol.">
        <title>Genome sequencing provides insights into the evolution of gene families encoding plant cell wall-degrading enzymes in longhorned beetles.</title>
        <authorList>
            <person name="Shin N.R."/>
            <person name="Okamura Y."/>
            <person name="Kirsch R."/>
            <person name="Pauchet Y."/>
        </authorList>
    </citation>
    <scope>NUCLEOTIDE SEQUENCE [LARGE SCALE GENOMIC DNA]</scope>
    <source>
        <strain evidence="6">EAD_L_NR</strain>
    </source>
</reference>
<name>A0AAV8W3Z0_9CUCU</name>
<dbReference type="InterPro" id="IPR017867">
    <property type="entry name" value="Tyr_phospatase_low_mol_wt"/>
</dbReference>
<evidence type="ECO:0000256" key="4">
    <source>
        <dbReference type="PIRSR" id="PIRSR617867-1"/>
    </source>
</evidence>
<dbReference type="InterPro" id="IPR036196">
    <property type="entry name" value="Ptyr_pPase_sf"/>
</dbReference>
<feature type="active site" description="Nucleophile" evidence="4">
    <location>
        <position position="9"/>
    </location>
</feature>
<feature type="non-terminal residue" evidence="6">
    <location>
        <position position="73"/>
    </location>
</feature>
<keyword evidence="3" id="KW-0904">Protein phosphatase</keyword>
<dbReference type="SUPFAM" id="SSF52788">
    <property type="entry name" value="Phosphotyrosine protein phosphatases I"/>
    <property type="match status" value="1"/>
</dbReference>
<dbReference type="InterPro" id="IPR050438">
    <property type="entry name" value="LMW_PTPase"/>
</dbReference>
<keyword evidence="7" id="KW-1185">Reference proteome</keyword>
<evidence type="ECO:0000256" key="1">
    <source>
        <dbReference type="ARBA" id="ARBA00011063"/>
    </source>
</evidence>
<sequence length="73" mass="8184">MVQKALFVCLGNICRSPIGEAVFQHLVNEKGISDQWKVDSAGIGNWHAGKRPDSRARGVLEKYNIEYNGRARQ</sequence>
<dbReference type="GO" id="GO:0004725">
    <property type="term" value="F:protein tyrosine phosphatase activity"/>
    <property type="evidence" value="ECO:0007669"/>
    <property type="project" value="InterPro"/>
</dbReference>
<feature type="domain" description="Phosphotyrosine protein phosphatase I" evidence="5">
    <location>
        <begin position="3"/>
        <end position="73"/>
    </location>
</feature>
<comment type="similarity">
    <text evidence="1">Belongs to the low molecular weight phosphotyrosine protein phosphatase family.</text>
</comment>
<dbReference type="SMART" id="SM00226">
    <property type="entry name" value="LMWPc"/>
    <property type="match status" value="1"/>
</dbReference>
<proteinExistence type="inferred from homology"/>
<dbReference type="EMBL" id="JANEYG010000011">
    <property type="protein sequence ID" value="KAJ8921153.1"/>
    <property type="molecule type" value="Genomic_DNA"/>
</dbReference>
<gene>
    <name evidence="6" type="ORF">NQ315_013625</name>
</gene>
<dbReference type="Proteomes" id="UP001159042">
    <property type="component" value="Unassembled WGS sequence"/>
</dbReference>
<dbReference type="Pfam" id="PF01451">
    <property type="entry name" value="LMWPc"/>
    <property type="match status" value="1"/>
</dbReference>
<dbReference type="PANTHER" id="PTHR11717:SF7">
    <property type="entry name" value="LOW MOLECULAR WEIGHT PHOSPHOTYROSINE PROTEIN PHOSPHATASE"/>
    <property type="match status" value="1"/>
</dbReference>
<evidence type="ECO:0000313" key="6">
    <source>
        <dbReference type="EMBL" id="KAJ8921153.1"/>
    </source>
</evidence>
<feature type="active site" evidence="4">
    <location>
        <position position="15"/>
    </location>
</feature>
<dbReference type="PANTHER" id="PTHR11717">
    <property type="entry name" value="LOW MOLECULAR WEIGHT PROTEIN TYROSINE PHOSPHATASE"/>
    <property type="match status" value="1"/>
</dbReference>
<keyword evidence="2" id="KW-0378">Hydrolase</keyword>
<evidence type="ECO:0000256" key="3">
    <source>
        <dbReference type="ARBA" id="ARBA00022912"/>
    </source>
</evidence>
<accession>A0AAV8W3Z0</accession>
<dbReference type="InterPro" id="IPR023485">
    <property type="entry name" value="Ptyr_pPase"/>
</dbReference>
<dbReference type="Gene3D" id="3.40.50.2300">
    <property type="match status" value="1"/>
</dbReference>
<evidence type="ECO:0000256" key="2">
    <source>
        <dbReference type="ARBA" id="ARBA00022801"/>
    </source>
</evidence>
<protein>
    <recommendedName>
        <fullName evidence="5">Phosphotyrosine protein phosphatase I domain-containing protein</fullName>
    </recommendedName>
</protein>